<dbReference type="AlphaFoldDB" id="A0A1D1URS1"/>
<dbReference type="Proteomes" id="UP000186922">
    <property type="component" value="Unassembled WGS sequence"/>
</dbReference>
<organism evidence="1 2">
    <name type="scientific">Ramazzottius varieornatus</name>
    <name type="common">Water bear</name>
    <name type="synonym">Tardigrade</name>
    <dbReference type="NCBI Taxonomy" id="947166"/>
    <lineage>
        <taxon>Eukaryota</taxon>
        <taxon>Metazoa</taxon>
        <taxon>Ecdysozoa</taxon>
        <taxon>Tardigrada</taxon>
        <taxon>Eutardigrada</taxon>
        <taxon>Parachela</taxon>
        <taxon>Hypsibioidea</taxon>
        <taxon>Ramazzottiidae</taxon>
        <taxon>Ramazzottius</taxon>
    </lineage>
</organism>
<reference evidence="1 2" key="1">
    <citation type="journal article" date="2016" name="Nat. Commun.">
        <title>Extremotolerant tardigrade genome and improved radiotolerance of human cultured cells by tardigrade-unique protein.</title>
        <authorList>
            <person name="Hashimoto T."/>
            <person name="Horikawa D.D."/>
            <person name="Saito Y."/>
            <person name="Kuwahara H."/>
            <person name="Kozuka-Hata H."/>
            <person name="Shin-I T."/>
            <person name="Minakuchi Y."/>
            <person name="Ohishi K."/>
            <person name="Motoyama A."/>
            <person name="Aizu T."/>
            <person name="Enomoto A."/>
            <person name="Kondo K."/>
            <person name="Tanaka S."/>
            <person name="Hara Y."/>
            <person name="Koshikawa S."/>
            <person name="Sagara H."/>
            <person name="Miura T."/>
            <person name="Yokobori S."/>
            <person name="Miyagawa K."/>
            <person name="Suzuki Y."/>
            <person name="Kubo T."/>
            <person name="Oyama M."/>
            <person name="Kohara Y."/>
            <person name="Fujiyama A."/>
            <person name="Arakawa K."/>
            <person name="Katayama T."/>
            <person name="Toyoda A."/>
            <person name="Kunieda T."/>
        </authorList>
    </citation>
    <scope>NUCLEOTIDE SEQUENCE [LARGE SCALE GENOMIC DNA]</scope>
    <source>
        <strain evidence="1 2">YOKOZUNA-1</strain>
    </source>
</reference>
<accession>A0A1D1URS1</accession>
<protein>
    <submittedName>
        <fullName evidence="1">Uncharacterized protein</fullName>
    </submittedName>
</protein>
<sequence>MRFSSESIYTSSIGLNLAEIQDNVIRLVLPEKKIIQFNKRGRLDLLLNYQTGVPKYSQYP</sequence>
<gene>
    <name evidence="1" type="primary">RvY_04481-1</name>
    <name evidence="1" type="synonym">RvY_04481.1</name>
    <name evidence="1" type="ORF">RvY_04481</name>
</gene>
<proteinExistence type="predicted"/>
<evidence type="ECO:0000313" key="2">
    <source>
        <dbReference type="Proteomes" id="UP000186922"/>
    </source>
</evidence>
<evidence type="ECO:0000313" key="1">
    <source>
        <dbReference type="EMBL" id="GAU92396.1"/>
    </source>
</evidence>
<dbReference type="EMBL" id="BDGG01000002">
    <property type="protein sequence ID" value="GAU92396.1"/>
    <property type="molecule type" value="Genomic_DNA"/>
</dbReference>
<keyword evidence="2" id="KW-1185">Reference proteome</keyword>
<name>A0A1D1URS1_RAMVA</name>
<comment type="caution">
    <text evidence="1">The sequence shown here is derived from an EMBL/GenBank/DDBJ whole genome shotgun (WGS) entry which is preliminary data.</text>
</comment>